<gene>
    <name evidence="1" type="ORF">ACFOZY_06565</name>
</gene>
<sequence length="195" mass="22825">MKTIIVLLFLIILFFFIAGVVFDRRKAVSQKNHNEWLADLPHDHSISSINFSQALLIDESAEVILFLQELDQEEYEYDEIPFYKILEVALIENNQSVYSFPKNSVLLNEGKSAVHDEEMDEEDEYIENLTLKVLVDDLTNPVKEFNCIEEEDYISSETDEYIDAFEECSDWYHKLVILIKRTEKSRTSSKGRIEV</sequence>
<protein>
    <submittedName>
        <fullName evidence="1">Uncharacterized protein</fullName>
    </submittedName>
</protein>
<dbReference type="Proteomes" id="UP001595817">
    <property type="component" value="Unassembled WGS sequence"/>
</dbReference>
<keyword evidence="2" id="KW-1185">Reference proteome</keyword>
<name>A0ABV8X3U0_9LACT</name>
<accession>A0ABV8X3U0</accession>
<reference evidence="2" key="1">
    <citation type="journal article" date="2019" name="Int. J. Syst. Evol. Microbiol.">
        <title>The Global Catalogue of Microorganisms (GCM) 10K type strain sequencing project: providing services to taxonomists for standard genome sequencing and annotation.</title>
        <authorList>
            <consortium name="The Broad Institute Genomics Platform"/>
            <consortium name="The Broad Institute Genome Sequencing Center for Infectious Disease"/>
            <person name="Wu L."/>
            <person name="Ma J."/>
        </authorList>
    </citation>
    <scope>NUCLEOTIDE SEQUENCE [LARGE SCALE GENOMIC DNA]</scope>
    <source>
        <strain evidence="2">CCUG 59778</strain>
    </source>
</reference>
<evidence type="ECO:0000313" key="2">
    <source>
        <dbReference type="Proteomes" id="UP001595817"/>
    </source>
</evidence>
<organism evidence="1 2">
    <name type="scientific">Chungangia koreensis</name>
    <dbReference type="NCBI Taxonomy" id="752657"/>
    <lineage>
        <taxon>Bacteria</taxon>
        <taxon>Bacillati</taxon>
        <taxon>Bacillota</taxon>
        <taxon>Bacilli</taxon>
        <taxon>Lactobacillales</taxon>
        <taxon>Chungangia</taxon>
    </lineage>
</organism>
<dbReference type="EMBL" id="JBHSEC010000007">
    <property type="protein sequence ID" value="MFC4410100.1"/>
    <property type="molecule type" value="Genomic_DNA"/>
</dbReference>
<comment type="caution">
    <text evidence="1">The sequence shown here is derived from an EMBL/GenBank/DDBJ whole genome shotgun (WGS) entry which is preliminary data.</text>
</comment>
<proteinExistence type="predicted"/>
<dbReference type="RefSeq" id="WP_378153565.1">
    <property type="nucleotide sequence ID" value="NZ_JBHSEC010000007.1"/>
</dbReference>
<evidence type="ECO:0000313" key="1">
    <source>
        <dbReference type="EMBL" id="MFC4410100.1"/>
    </source>
</evidence>